<gene>
    <name evidence="2" type="ORF">C8A05DRAFT_44639</name>
</gene>
<name>A0AAN6MJQ8_9PEZI</name>
<keyword evidence="1" id="KW-0732">Signal</keyword>
<dbReference type="InterPro" id="IPR036388">
    <property type="entry name" value="WH-like_DNA-bd_sf"/>
</dbReference>
<reference evidence="2" key="1">
    <citation type="journal article" date="2023" name="Mol. Phylogenet. Evol.">
        <title>Genome-scale phylogeny and comparative genomics of the fungal order Sordariales.</title>
        <authorList>
            <person name="Hensen N."/>
            <person name="Bonometti L."/>
            <person name="Westerberg I."/>
            <person name="Brannstrom I.O."/>
            <person name="Guillou S."/>
            <person name="Cros-Aarteil S."/>
            <person name="Calhoun S."/>
            <person name="Haridas S."/>
            <person name="Kuo A."/>
            <person name="Mondo S."/>
            <person name="Pangilinan J."/>
            <person name="Riley R."/>
            <person name="LaButti K."/>
            <person name="Andreopoulos B."/>
            <person name="Lipzen A."/>
            <person name="Chen C."/>
            <person name="Yan M."/>
            <person name="Daum C."/>
            <person name="Ng V."/>
            <person name="Clum A."/>
            <person name="Steindorff A."/>
            <person name="Ohm R.A."/>
            <person name="Martin F."/>
            <person name="Silar P."/>
            <person name="Natvig D.O."/>
            <person name="Lalanne C."/>
            <person name="Gautier V."/>
            <person name="Ament-Velasquez S.L."/>
            <person name="Kruys A."/>
            <person name="Hutchinson M.I."/>
            <person name="Powell A.J."/>
            <person name="Barry K."/>
            <person name="Miller A.N."/>
            <person name="Grigoriev I.V."/>
            <person name="Debuchy R."/>
            <person name="Gladieux P."/>
            <person name="Hiltunen Thoren M."/>
            <person name="Johannesson H."/>
        </authorList>
    </citation>
    <scope>NUCLEOTIDE SEQUENCE</scope>
    <source>
        <strain evidence="2">CBS 103.79</strain>
    </source>
</reference>
<dbReference type="InterPro" id="IPR029063">
    <property type="entry name" value="SAM-dependent_MTases_sf"/>
</dbReference>
<dbReference type="PANTHER" id="PTHR43712">
    <property type="entry name" value="PUTATIVE (AFU_ORTHOLOGUE AFUA_4G14580)-RELATED"/>
    <property type="match status" value="1"/>
</dbReference>
<dbReference type="Gene3D" id="3.40.50.150">
    <property type="entry name" value="Vaccinia Virus protein VP39"/>
    <property type="match status" value="1"/>
</dbReference>
<dbReference type="EMBL" id="MU855554">
    <property type="protein sequence ID" value="KAK3901815.1"/>
    <property type="molecule type" value="Genomic_DNA"/>
</dbReference>
<dbReference type="InterPro" id="IPR036390">
    <property type="entry name" value="WH_DNA-bd_sf"/>
</dbReference>
<organism evidence="2 3">
    <name type="scientific">Staphylotrichum tortipilum</name>
    <dbReference type="NCBI Taxonomy" id="2831512"/>
    <lineage>
        <taxon>Eukaryota</taxon>
        <taxon>Fungi</taxon>
        <taxon>Dikarya</taxon>
        <taxon>Ascomycota</taxon>
        <taxon>Pezizomycotina</taxon>
        <taxon>Sordariomycetes</taxon>
        <taxon>Sordariomycetidae</taxon>
        <taxon>Sordariales</taxon>
        <taxon>Chaetomiaceae</taxon>
        <taxon>Staphylotrichum</taxon>
    </lineage>
</organism>
<evidence type="ECO:0000313" key="3">
    <source>
        <dbReference type="Proteomes" id="UP001303889"/>
    </source>
</evidence>
<comment type="caution">
    <text evidence="2">The sequence shown here is derived from an EMBL/GenBank/DDBJ whole genome shotgun (WGS) entry which is preliminary data.</text>
</comment>
<evidence type="ECO:0000256" key="1">
    <source>
        <dbReference type="SAM" id="SignalP"/>
    </source>
</evidence>
<protein>
    <submittedName>
        <fullName evidence="2">Uncharacterized protein</fullName>
    </submittedName>
</protein>
<feature type="chain" id="PRO_5042899090" evidence="1">
    <location>
        <begin position="34"/>
        <end position="379"/>
    </location>
</feature>
<keyword evidence="3" id="KW-1185">Reference proteome</keyword>
<dbReference type="Proteomes" id="UP001303889">
    <property type="component" value="Unassembled WGS sequence"/>
</dbReference>
<accession>A0AAN6MJQ8</accession>
<proteinExistence type="predicted"/>
<reference evidence="2" key="2">
    <citation type="submission" date="2023-05" db="EMBL/GenBank/DDBJ databases">
        <authorList>
            <consortium name="Lawrence Berkeley National Laboratory"/>
            <person name="Steindorff A."/>
            <person name="Hensen N."/>
            <person name="Bonometti L."/>
            <person name="Westerberg I."/>
            <person name="Brannstrom I.O."/>
            <person name="Guillou S."/>
            <person name="Cros-Aarteil S."/>
            <person name="Calhoun S."/>
            <person name="Haridas S."/>
            <person name="Kuo A."/>
            <person name="Mondo S."/>
            <person name="Pangilinan J."/>
            <person name="Riley R."/>
            <person name="Labutti K."/>
            <person name="Andreopoulos B."/>
            <person name="Lipzen A."/>
            <person name="Chen C."/>
            <person name="Yanf M."/>
            <person name="Daum C."/>
            <person name="Ng V."/>
            <person name="Clum A."/>
            <person name="Ohm R."/>
            <person name="Martin F."/>
            <person name="Silar P."/>
            <person name="Natvig D."/>
            <person name="Lalanne C."/>
            <person name="Gautier V."/>
            <person name="Ament-Velasquez S.L."/>
            <person name="Kruys A."/>
            <person name="Hutchinson M.I."/>
            <person name="Powell A.J."/>
            <person name="Barry K."/>
            <person name="Miller A.N."/>
            <person name="Grigoriev I.V."/>
            <person name="Debuchy R."/>
            <person name="Gladieux P."/>
            <person name="Thoren M.H."/>
            <person name="Johannesson H."/>
        </authorList>
    </citation>
    <scope>NUCLEOTIDE SEQUENCE</scope>
    <source>
        <strain evidence="2">CBS 103.79</strain>
    </source>
</reference>
<sequence>MLRQPNDFLRVLALHTQLLACLQWLCEFQVLACVPLDDPVAFKDVADICGVPEGQLCRVTRLMATAGFLREARPGHIAHSPLSAQFVTEPGLLDAAMFLSGTAAPAALKMPLATRQFPASDRADQCAYAAAFDTDVPLASVFELRPRLQRQFATYLAFVTSDDQVGVRDVLMRVDWASLGNATVVDVGASSPSRAISLASLFPALQLVVQTYEPSSTGGPHSLRIPGTTQFVRSAAVYMLHLPSPSPSLPWSAVSAHAVAELTAHLDVLRSNPAARVILTALVLPPHGEVDPELEATARVRDLSLLQLANGRHAETAEVVEMLGGIRGGDGGFVLTDEIRSLTSAFVAWEIRYQAYEDLKRRPSLIPSFAAATTSSSPG</sequence>
<evidence type="ECO:0000313" key="2">
    <source>
        <dbReference type="EMBL" id="KAK3901815.1"/>
    </source>
</evidence>
<feature type="signal peptide" evidence="1">
    <location>
        <begin position="1"/>
        <end position="33"/>
    </location>
</feature>
<dbReference type="AlphaFoldDB" id="A0AAN6MJQ8"/>
<dbReference type="Gene3D" id="1.10.10.10">
    <property type="entry name" value="Winged helix-like DNA-binding domain superfamily/Winged helix DNA-binding domain"/>
    <property type="match status" value="1"/>
</dbReference>
<dbReference type="PANTHER" id="PTHR43712:SF15">
    <property type="entry name" value="MONODICTYPHENONE CLUSTER TRANSCRIPTIONAL COACTIVATOR MDPA"/>
    <property type="match status" value="1"/>
</dbReference>
<dbReference type="SUPFAM" id="SSF46785">
    <property type="entry name" value="Winged helix' DNA-binding domain"/>
    <property type="match status" value="1"/>
</dbReference>